<comment type="caution">
    <text evidence="7">The sequence shown here is derived from an EMBL/GenBank/DDBJ whole genome shotgun (WGS) entry which is preliminary data.</text>
</comment>
<sequence>MGNKVHPALFRGSKRLSSWYANKAVIYSSFLQEDYYLRQFITESFKKAIIDEIQILRSGNDNKVRVVISCSYPTHIINAYSKTKNSESGSGIDKIKKYFKLKYSKDIVVSVIEIGSNEISAYIVAKRIALQIEKRISVKSVIRSASQSVMQLSTRNGDISITNIIGVKIIVNGRINGAEIAREEKVKEGQIPLQTLSANIDLGAATAETIYGSVGVKVYIYRKTFKNDLKDVI</sequence>
<dbReference type="Proteomes" id="UP001289135">
    <property type="component" value="Unassembled WGS sequence"/>
</dbReference>
<dbReference type="InterPro" id="IPR001351">
    <property type="entry name" value="Ribosomal_uS3_C"/>
</dbReference>
<keyword evidence="2 4" id="KW-0689">Ribosomal protein</keyword>
<dbReference type="InterPro" id="IPR036419">
    <property type="entry name" value="Ribosomal_S3_C_sf"/>
</dbReference>
<dbReference type="PANTHER" id="PTHR11760">
    <property type="entry name" value="30S/40S RIBOSOMAL PROTEIN S3"/>
    <property type="match status" value="1"/>
</dbReference>
<dbReference type="GO" id="GO:0003735">
    <property type="term" value="F:structural constituent of ribosome"/>
    <property type="evidence" value="ECO:0007669"/>
    <property type="project" value="InterPro"/>
</dbReference>
<dbReference type="RefSeq" id="WP_322498603.1">
    <property type="nucleotide sequence ID" value="NZ_JARGYU010000001.1"/>
</dbReference>
<dbReference type="InterPro" id="IPR057258">
    <property type="entry name" value="Ribosomal_uS3"/>
</dbReference>
<comment type="subunit">
    <text evidence="4">Part of the 30S ribosomal subunit. Forms a tight complex with proteins S10 and S14.</text>
</comment>
<dbReference type="SUPFAM" id="SSF54821">
    <property type="entry name" value="Ribosomal protein S3 C-terminal domain"/>
    <property type="match status" value="1"/>
</dbReference>
<dbReference type="NCBIfam" id="TIGR01009">
    <property type="entry name" value="rpsC_bact"/>
    <property type="match status" value="1"/>
</dbReference>
<evidence type="ECO:0000256" key="3">
    <source>
        <dbReference type="ARBA" id="ARBA00023274"/>
    </source>
</evidence>
<dbReference type="Pfam" id="PF00189">
    <property type="entry name" value="Ribosomal_S3_C"/>
    <property type="match status" value="1"/>
</dbReference>
<dbReference type="SUPFAM" id="SSF54814">
    <property type="entry name" value="Prokaryotic type KH domain (KH-domain type II)"/>
    <property type="match status" value="1"/>
</dbReference>
<comment type="similarity">
    <text evidence="1 4 5">Belongs to the universal ribosomal protein uS3 family.</text>
</comment>
<keyword evidence="3 4" id="KW-0687">Ribonucleoprotein</keyword>
<dbReference type="EMBL" id="JARGYU010000001">
    <property type="protein sequence ID" value="MDZ5761184.1"/>
    <property type="molecule type" value="Genomic_DNA"/>
</dbReference>
<name>A0AAE4VM64_9RICK</name>
<dbReference type="PANTHER" id="PTHR11760:SF19">
    <property type="entry name" value="SMALL RIBOSOMAL SUBUNIT PROTEIN US3C"/>
    <property type="match status" value="1"/>
</dbReference>
<feature type="domain" description="Small ribosomal subunit protein uS3 C-terminal" evidence="6">
    <location>
        <begin position="128"/>
        <end position="220"/>
    </location>
</feature>
<protein>
    <recommendedName>
        <fullName evidence="4">Small ribosomal subunit protein uS3</fullName>
    </recommendedName>
</protein>
<evidence type="ECO:0000256" key="1">
    <source>
        <dbReference type="ARBA" id="ARBA00010761"/>
    </source>
</evidence>
<reference evidence="7" key="1">
    <citation type="submission" date="2023-02" db="EMBL/GenBank/DDBJ databases">
        <title>Host association and intracellularity evolved multiple times independently in the Rickettsiales.</title>
        <authorList>
            <person name="Castelli M."/>
            <person name="Nardi T."/>
            <person name="Gammuto L."/>
            <person name="Bellinzona G."/>
            <person name="Sabaneyeva E."/>
            <person name="Potekhin A."/>
            <person name="Serra V."/>
            <person name="Petroni G."/>
            <person name="Sassera D."/>
        </authorList>
    </citation>
    <scope>NUCLEOTIDE SEQUENCE</scope>
    <source>
        <strain evidence="7">USBL-36I1</strain>
    </source>
</reference>
<dbReference type="Gene3D" id="3.30.300.20">
    <property type="match status" value="1"/>
</dbReference>
<dbReference type="GO" id="GO:0003729">
    <property type="term" value="F:mRNA binding"/>
    <property type="evidence" value="ECO:0007669"/>
    <property type="project" value="UniProtKB-UniRule"/>
</dbReference>
<dbReference type="InterPro" id="IPR005704">
    <property type="entry name" value="Ribosomal_uS3_bac-typ"/>
</dbReference>
<dbReference type="PROSITE" id="PS00548">
    <property type="entry name" value="RIBOSOMAL_S3"/>
    <property type="match status" value="1"/>
</dbReference>
<comment type="function">
    <text evidence="4">Binds the lower part of the 30S subunit head. Binds mRNA in the 70S ribosome, positioning it for translation.</text>
</comment>
<dbReference type="Gene3D" id="3.30.1140.32">
    <property type="entry name" value="Ribosomal protein S3, C-terminal domain"/>
    <property type="match status" value="1"/>
</dbReference>
<evidence type="ECO:0000256" key="4">
    <source>
        <dbReference type="HAMAP-Rule" id="MF_01309"/>
    </source>
</evidence>
<dbReference type="AlphaFoldDB" id="A0AAE4VM64"/>
<evidence type="ECO:0000259" key="6">
    <source>
        <dbReference type="Pfam" id="PF00189"/>
    </source>
</evidence>
<keyword evidence="8" id="KW-1185">Reference proteome</keyword>
<evidence type="ECO:0000313" key="8">
    <source>
        <dbReference type="Proteomes" id="UP001289135"/>
    </source>
</evidence>
<evidence type="ECO:0000313" key="7">
    <source>
        <dbReference type="EMBL" id="MDZ5761184.1"/>
    </source>
</evidence>
<accession>A0AAE4VM64</accession>
<dbReference type="GO" id="GO:0022627">
    <property type="term" value="C:cytosolic small ribosomal subunit"/>
    <property type="evidence" value="ECO:0007669"/>
    <property type="project" value="TreeGrafter"/>
</dbReference>
<dbReference type="InterPro" id="IPR015946">
    <property type="entry name" value="KH_dom-like_a/b"/>
</dbReference>
<proteinExistence type="inferred from homology"/>
<dbReference type="GO" id="GO:0006412">
    <property type="term" value="P:translation"/>
    <property type="evidence" value="ECO:0007669"/>
    <property type="project" value="UniProtKB-UniRule"/>
</dbReference>
<dbReference type="InterPro" id="IPR009019">
    <property type="entry name" value="KH_sf_prok-type"/>
</dbReference>
<gene>
    <name evidence="4" type="primary">rpsC</name>
    <name evidence="7" type="ORF">Lyticum_00351</name>
</gene>
<dbReference type="HAMAP" id="MF_01309_B">
    <property type="entry name" value="Ribosomal_uS3_B"/>
    <property type="match status" value="1"/>
</dbReference>
<dbReference type="InterPro" id="IPR018280">
    <property type="entry name" value="Ribosomal_uS3_CS"/>
</dbReference>
<evidence type="ECO:0000256" key="5">
    <source>
        <dbReference type="RuleBase" id="RU003624"/>
    </source>
</evidence>
<evidence type="ECO:0000256" key="2">
    <source>
        <dbReference type="ARBA" id="ARBA00022980"/>
    </source>
</evidence>
<organism evidence="7 8">
    <name type="scientific">Lyticum sinuosum</name>
    <dbReference type="NCBI Taxonomy" id="1332059"/>
    <lineage>
        <taxon>Bacteria</taxon>
        <taxon>Pseudomonadati</taxon>
        <taxon>Pseudomonadota</taxon>
        <taxon>Alphaproteobacteria</taxon>
        <taxon>Rickettsiales</taxon>
        <taxon>Lyticum</taxon>
    </lineage>
</organism>